<dbReference type="RefSeq" id="WP_139605599.1">
    <property type="nucleotide sequence ID" value="NZ_VDCQ01000051.1"/>
</dbReference>
<dbReference type="Pfam" id="PF00005">
    <property type="entry name" value="ABC_tran"/>
    <property type="match status" value="1"/>
</dbReference>
<dbReference type="Gene3D" id="3.40.50.300">
    <property type="entry name" value="P-loop containing nucleotide triphosphate hydrolases"/>
    <property type="match status" value="1"/>
</dbReference>
<evidence type="ECO:0000256" key="10">
    <source>
        <dbReference type="SAM" id="Phobius"/>
    </source>
</evidence>
<dbReference type="SUPFAM" id="SSF52540">
    <property type="entry name" value="P-loop containing nucleoside triphosphate hydrolases"/>
    <property type="match status" value="1"/>
</dbReference>
<comment type="caution">
    <text evidence="13">The sequence shown here is derived from an EMBL/GenBank/DDBJ whole genome shotgun (WGS) entry which is preliminary data.</text>
</comment>
<dbReference type="GO" id="GO:0005886">
    <property type="term" value="C:plasma membrane"/>
    <property type="evidence" value="ECO:0007669"/>
    <property type="project" value="UniProtKB-SubCell"/>
</dbReference>
<evidence type="ECO:0000256" key="1">
    <source>
        <dbReference type="ARBA" id="ARBA00004651"/>
    </source>
</evidence>
<evidence type="ECO:0000256" key="4">
    <source>
        <dbReference type="ARBA" id="ARBA00022692"/>
    </source>
</evidence>
<keyword evidence="14" id="KW-1185">Reference proteome</keyword>
<evidence type="ECO:0000313" key="14">
    <source>
        <dbReference type="Proteomes" id="UP000307943"/>
    </source>
</evidence>
<sequence length="581" mass="64369">MDLYSTRSRTFFVLRRLSPHKAKVAVLFSLILVGIGLQVYSPRYVQLFIDQAKEGKGSSVLMMSAFLFFGLTALRQIASVAVQVLAGDITWTVTNRLRLELTRLCLERDWQFHEKHAPGELVERIDGDVGKLNNFLSAFILKVIGNHLLIIAIAAAILLIHPVIGAVVIVLSVIALYVLHRMGNYGTAAVRGYLAESAEMLGYLDERITGREDIRALDANSFALASYYRGLRRLYRTRKQTGSILATSLNTADVTLAAILSGSILCIGLLTLRNADLSLGTVFLVYYYITLLLVPLRNIVYEISDLQQAGAALQRIGELLDEEDRSSPTGVRIGEFEGLSVRFDNVTFGYEETKPVIRNFNLDLPPNRTIGIIGRSGSGKSTIAKLLFRSCEAQQGMVSINGTDIRRIDADSLLTLIAYVPQSVELFEGTLRDNVTMFDATVGDELIWETFRMLRMDEWARRFADGLDTTIDRDGMNVSAGEAQLIASARAFLKRPKLVILDEATSRIDPDTESATRQAIEELMRDRTVVIIAHKLSTVANTDFLLVMRDGKAVEFGETRLLADDPSSEYARMRKKAGGGG</sequence>
<dbReference type="PANTHER" id="PTHR43394">
    <property type="entry name" value="ATP-DEPENDENT PERMEASE MDL1, MITOCHONDRIAL"/>
    <property type="match status" value="1"/>
</dbReference>
<dbReference type="CDD" id="cd07346">
    <property type="entry name" value="ABC_6TM_exporters"/>
    <property type="match status" value="1"/>
</dbReference>
<dbReference type="InterPro" id="IPR036640">
    <property type="entry name" value="ABC1_TM_sf"/>
</dbReference>
<evidence type="ECO:0000313" key="13">
    <source>
        <dbReference type="EMBL" id="TNJ62915.1"/>
    </source>
</evidence>
<accession>A0A5C4T271</accession>
<keyword evidence="6 13" id="KW-0067">ATP-binding</keyword>
<feature type="domain" description="ABC transmembrane type-1" evidence="12">
    <location>
        <begin position="25"/>
        <end position="308"/>
    </location>
</feature>
<keyword evidence="7 10" id="KW-1133">Transmembrane helix</keyword>
<dbReference type="EMBL" id="VDCQ01000051">
    <property type="protein sequence ID" value="TNJ62915.1"/>
    <property type="molecule type" value="Genomic_DNA"/>
</dbReference>
<protein>
    <submittedName>
        <fullName evidence="13">ABC transporter ATP-binding protein</fullName>
    </submittedName>
</protein>
<evidence type="ECO:0000256" key="2">
    <source>
        <dbReference type="ARBA" id="ARBA00022448"/>
    </source>
</evidence>
<dbReference type="PROSITE" id="PS50893">
    <property type="entry name" value="ABC_TRANSPORTER_2"/>
    <property type="match status" value="1"/>
</dbReference>
<keyword evidence="8 10" id="KW-0472">Membrane</keyword>
<evidence type="ECO:0000256" key="8">
    <source>
        <dbReference type="ARBA" id="ARBA00023136"/>
    </source>
</evidence>
<gene>
    <name evidence="13" type="ORF">FE784_28225</name>
</gene>
<dbReference type="AlphaFoldDB" id="A0A5C4T271"/>
<dbReference type="GO" id="GO:0016887">
    <property type="term" value="F:ATP hydrolysis activity"/>
    <property type="evidence" value="ECO:0007669"/>
    <property type="project" value="InterPro"/>
</dbReference>
<dbReference type="InterPro" id="IPR027417">
    <property type="entry name" value="P-loop_NTPase"/>
</dbReference>
<reference evidence="13 14" key="1">
    <citation type="submission" date="2019-05" db="EMBL/GenBank/DDBJ databases">
        <title>We sequenced the genome of Paenibacillus hemerocallicola KCTC 33185 for further insight into its adaptation and study the phylogeny of Paenibacillus.</title>
        <authorList>
            <person name="Narsing Rao M.P."/>
        </authorList>
    </citation>
    <scope>NUCLEOTIDE SEQUENCE [LARGE SCALE GENOMIC DNA]</scope>
    <source>
        <strain evidence="13 14">KCTC 33185</strain>
    </source>
</reference>
<keyword evidence="4 10" id="KW-0812">Transmembrane</keyword>
<dbReference type="Gene3D" id="1.20.1560.10">
    <property type="entry name" value="ABC transporter type 1, transmembrane domain"/>
    <property type="match status" value="1"/>
</dbReference>
<dbReference type="FunFam" id="3.40.50.300:FF:002145">
    <property type="entry name" value="ABC transporter (MsbA subfamily)"/>
    <property type="match status" value="1"/>
</dbReference>
<evidence type="ECO:0000256" key="5">
    <source>
        <dbReference type="ARBA" id="ARBA00022741"/>
    </source>
</evidence>
<feature type="transmembrane region" description="Helical" evidence="10">
    <location>
        <begin position="60"/>
        <end position="86"/>
    </location>
</feature>
<evidence type="ECO:0000256" key="6">
    <source>
        <dbReference type="ARBA" id="ARBA00022840"/>
    </source>
</evidence>
<dbReference type="SUPFAM" id="SSF90123">
    <property type="entry name" value="ABC transporter transmembrane region"/>
    <property type="match status" value="1"/>
</dbReference>
<dbReference type="PROSITE" id="PS50929">
    <property type="entry name" value="ABC_TM1F"/>
    <property type="match status" value="1"/>
</dbReference>
<proteinExistence type="predicted"/>
<feature type="domain" description="ABC transporter" evidence="11">
    <location>
        <begin position="341"/>
        <end position="575"/>
    </location>
</feature>
<feature type="transmembrane region" description="Helical" evidence="10">
    <location>
        <begin position="277"/>
        <end position="296"/>
    </location>
</feature>
<dbReference type="InterPro" id="IPR039421">
    <property type="entry name" value="Type_1_exporter"/>
</dbReference>
<feature type="transmembrane region" description="Helical" evidence="10">
    <location>
        <begin position="20"/>
        <end position="40"/>
    </location>
</feature>
<dbReference type="GO" id="GO:0005524">
    <property type="term" value="F:ATP binding"/>
    <property type="evidence" value="ECO:0007669"/>
    <property type="project" value="UniProtKB-KW"/>
</dbReference>
<dbReference type="InterPro" id="IPR011527">
    <property type="entry name" value="ABC1_TM_dom"/>
</dbReference>
<evidence type="ECO:0000256" key="3">
    <source>
        <dbReference type="ARBA" id="ARBA00022475"/>
    </source>
</evidence>
<comment type="subcellular location">
    <subcellularLocation>
        <location evidence="1">Cell membrane</location>
        <topology evidence="1">Multi-pass membrane protein</topology>
    </subcellularLocation>
</comment>
<keyword evidence="2" id="KW-0813">Transport</keyword>
<feature type="transmembrane region" description="Helical" evidence="10">
    <location>
        <begin position="242"/>
        <end position="271"/>
    </location>
</feature>
<feature type="transmembrane region" description="Helical" evidence="10">
    <location>
        <begin position="148"/>
        <end position="179"/>
    </location>
</feature>
<dbReference type="InterPro" id="IPR003439">
    <property type="entry name" value="ABC_transporter-like_ATP-bd"/>
</dbReference>
<keyword evidence="3" id="KW-1003">Cell membrane</keyword>
<name>A0A5C4T271_9BACL</name>
<dbReference type="OrthoDB" id="9770415at2"/>
<evidence type="ECO:0000259" key="12">
    <source>
        <dbReference type="PROSITE" id="PS50929"/>
    </source>
</evidence>
<evidence type="ECO:0000259" key="11">
    <source>
        <dbReference type="PROSITE" id="PS50893"/>
    </source>
</evidence>
<keyword evidence="9" id="KW-0325">Glycoprotein</keyword>
<dbReference type="PANTHER" id="PTHR43394:SF1">
    <property type="entry name" value="ATP-BINDING CASSETTE SUB-FAMILY B MEMBER 10, MITOCHONDRIAL"/>
    <property type="match status" value="1"/>
</dbReference>
<evidence type="ECO:0000256" key="9">
    <source>
        <dbReference type="ARBA" id="ARBA00023180"/>
    </source>
</evidence>
<evidence type="ECO:0000256" key="7">
    <source>
        <dbReference type="ARBA" id="ARBA00022989"/>
    </source>
</evidence>
<organism evidence="13 14">
    <name type="scientific">Paenibacillus hemerocallicola</name>
    <dbReference type="NCBI Taxonomy" id="1172614"/>
    <lineage>
        <taxon>Bacteria</taxon>
        <taxon>Bacillati</taxon>
        <taxon>Bacillota</taxon>
        <taxon>Bacilli</taxon>
        <taxon>Bacillales</taxon>
        <taxon>Paenibacillaceae</taxon>
        <taxon>Paenibacillus</taxon>
    </lineage>
</organism>
<dbReference type="SMART" id="SM00382">
    <property type="entry name" value="AAA"/>
    <property type="match status" value="1"/>
</dbReference>
<dbReference type="Pfam" id="PF00664">
    <property type="entry name" value="ABC_membrane"/>
    <property type="match status" value="1"/>
</dbReference>
<keyword evidence="5" id="KW-0547">Nucleotide-binding</keyword>
<dbReference type="InterPro" id="IPR003593">
    <property type="entry name" value="AAA+_ATPase"/>
</dbReference>
<dbReference type="Proteomes" id="UP000307943">
    <property type="component" value="Unassembled WGS sequence"/>
</dbReference>
<dbReference type="GO" id="GO:0015421">
    <property type="term" value="F:ABC-type oligopeptide transporter activity"/>
    <property type="evidence" value="ECO:0007669"/>
    <property type="project" value="TreeGrafter"/>
</dbReference>